<accession>A0A1B0CVZ3</accession>
<dbReference type="EMBL" id="GITU01009049">
    <property type="protein sequence ID" value="MBC1177752.1"/>
    <property type="molecule type" value="Transcribed_RNA"/>
</dbReference>
<dbReference type="VEuPathDB" id="VectorBase:LLONM1_009333"/>
<comment type="similarity">
    <text evidence="2">Belongs to the TRAPP small subunits family. Sedlin subfamily.</text>
</comment>
<dbReference type="Proteomes" id="UP000092461">
    <property type="component" value="Unassembled WGS sequence"/>
</dbReference>
<proteinExistence type="inferred from homology"/>
<evidence type="ECO:0000313" key="7">
    <source>
        <dbReference type="Proteomes" id="UP000092461"/>
    </source>
</evidence>
<evidence type="ECO:0000256" key="2">
    <source>
        <dbReference type="ARBA" id="ARBA00006626"/>
    </source>
</evidence>
<dbReference type="InterPro" id="IPR006722">
    <property type="entry name" value="Sedlin"/>
</dbReference>
<dbReference type="RefSeq" id="XP_055689690.1">
    <property type="nucleotide sequence ID" value="XM_055833715.1"/>
</dbReference>
<dbReference type="Pfam" id="PF04628">
    <property type="entry name" value="Sedlin_N"/>
    <property type="match status" value="1"/>
</dbReference>
<dbReference type="AlphaFoldDB" id="A0A1B0CVZ3"/>
<evidence type="ECO:0000256" key="1">
    <source>
        <dbReference type="ARBA" id="ARBA00004556"/>
    </source>
</evidence>
<dbReference type="OrthoDB" id="10258445at2759"/>
<keyword evidence="3" id="KW-0931">ER-Golgi transport</keyword>
<dbReference type="EnsemblMetazoa" id="LLOJ009178-RA">
    <property type="protein sequence ID" value="LLOJ009178-PA"/>
    <property type="gene ID" value="LLOJ009178"/>
</dbReference>
<dbReference type="EMBL" id="AJWK01031428">
    <property type="status" value="NOT_ANNOTATED_CDS"/>
    <property type="molecule type" value="Genomic_DNA"/>
</dbReference>
<evidence type="ECO:0000256" key="4">
    <source>
        <dbReference type="ARBA" id="ARBA00024408"/>
    </source>
</evidence>
<reference evidence="5" key="2">
    <citation type="journal article" date="2020" name="BMC">
        <title>Leishmania infection induces a limited differential gene expression in the sand fly midgut.</title>
        <authorList>
            <person name="Coutinho-Abreu I.V."/>
            <person name="Serafim T.D."/>
            <person name="Meneses C."/>
            <person name="Kamhawi S."/>
            <person name="Oliveira F."/>
            <person name="Valenzuela J.G."/>
        </authorList>
    </citation>
    <scope>NUCLEOTIDE SEQUENCE</scope>
    <source>
        <strain evidence="5">Jacobina</strain>
        <tissue evidence="5">Midgut</tissue>
    </source>
</reference>
<name>A0A1B0CVZ3_LUTLO</name>
<evidence type="ECO:0000256" key="3">
    <source>
        <dbReference type="ARBA" id="ARBA00022892"/>
    </source>
</evidence>
<dbReference type="EMBL" id="AJWK01031429">
    <property type="status" value="NOT_ANNOTATED_CDS"/>
    <property type="molecule type" value="Genomic_DNA"/>
</dbReference>
<dbReference type="GO" id="GO:0048471">
    <property type="term" value="C:perinuclear region of cytoplasm"/>
    <property type="evidence" value="ECO:0007669"/>
    <property type="project" value="UniProtKB-SubCell"/>
</dbReference>
<organism evidence="6 7">
    <name type="scientific">Lutzomyia longipalpis</name>
    <name type="common">Sand fly</name>
    <dbReference type="NCBI Taxonomy" id="7200"/>
    <lineage>
        <taxon>Eukaryota</taxon>
        <taxon>Metazoa</taxon>
        <taxon>Ecdysozoa</taxon>
        <taxon>Arthropoda</taxon>
        <taxon>Hexapoda</taxon>
        <taxon>Insecta</taxon>
        <taxon>Pterygota</taxon>
        <taxon>Neoptera</taxon>
        <taxon>Endopterygota</taxon>
        <taxon>Diptera</taxon>
        <taxon>Nematocera</taxon>
        <taxon>Psychodoidea</taxon>
        <taxon>Psychodidae</taxon>
        <taxon>Lutzomyia</taxon>
        <taxon>Lutzomyia</taxon>
    </lineage>
</organism>
<reference evidence="6" key="3">
    <citation type="submission" date="2020-05" db="UniProtKB">
        <authorList>
            <consortium name="EnsemblMetazoa"/>
        </authorList>
    </citation>
    <scope>IDENTIFICATION</scope>
    <source>
        <strain evidence="6">Jacobina</strain>
    </source>
</reference>
<dbReference type="InterPro" id="IPR011012">
    <property type="entry name" value="Longin-like_dom_sf"/>
</dbReference>
<sequence>MTSNIASVCIAIIGKDNSPLYIATTDLDRELELHYSVHASLDIIEEKCMPSSGKQSVDSRDLYLGMLYSTETDKIYGYVTNTKTKFIIVIDSSNSALRENEVRSMFRNLHILYTDAVCNPFYTPEEPLTSKVFDRSVRNIMAGNV</sequence>
<comment type="subcellular location">
    <subcellularLocation>
        <location evidence="1">Cytoplasm</location>
        <location evidence="1">Perinuclear region</location>
    </subcellularLocation>
</comment>
<protein>
    <recommendedName>
        <fullName evidence="4">Trafficking protein particle complex subunit 2-like protein</fullName>
    </recommendedName>
</protein>
<keyword evidence="3" id="KW-0813">Transport</keyword>
<dbReference type="InterPro" id="IPR044760">
    <property type="entry name" value="TRAPPC2L"/>
</dbReference>
<reference evidence="7" key="1">
    <citation type="submission" date="2012-05" db="EMBL/GenBank/DDBJ databases">
        <title>Whole Genome Assembly of Lutzomyia longipalpis.</title>
        <authorList>
            <person name="Richards S."/>
            <person name="Qu C."/>
            <person name="Dillon R."/>
            <person name="Worley K."/>
            <person name="Scherer S."/>
            <person name="Batterton M."/>
            <person name="Taylor A."/>
            <person name="Hawes A."/>
            <person name="Hernandez B."/>
            <person name="Kovar C."/>
            <person name="Mandapat C."/>
            <person name="Pham C."/>
            <person name="Qu C."/>
            <person name="Jing C."/>
            <person name="Bess C."/>
            <person name="Bandaranaike D."/>
            <person name="Ngo D."/>
            <person name="Ongeri F."/>
            <person name="Arias F."/>
            <person name="Lara F."/>
            <person name="Weissenberger G."/>
            <person name="Kamau G."/>
            <person name="Han H."/>
            <person name="Shen H."/>
            <person name="Dinh H."/>
            <person name="Khalil I."/>
            <person name="Jones J."/>
            <person name="Shafer J."/>
            <person name="Jayaseelan J."/>
            <person name="Quiroz J."/>
            <person name="Blankenburg K."/>
            <person name="Nguyen L."/>
            <person name="Jackson L."/>
            <person name="Francisco L."/>
            <person name="Tang L.-Y."/>
            <person name="Pu L.-L."/>
            <person name="Perales L."/>
            <person name="Lorensuhewa L."/>
            <person name="Munidasa M."/>
            <person name="Coyle M."/>
            <person name="Taylor M."/>
            <person name="Puazo M."/>
            <person name="Firestine M."/>
            <person name="Scheel M."/>
            <person name="Javaid M."/>
            <person name="Wang M."/>
            <person name="Li M."/>
            <person name="Tabassum N."/>
            <person name="Saada N."/>
            <person name="Osuji N."/>
            <person name="Aqrawi P."/>
            <person name="Fu Q."/>
            <person name="Thornton R."/>
            <person name="Raj R."/>
            <person name="Goodspeed R."/>
            <person name="Mata R."/>
            <person name="Najjar R."/>
            <person name="Gubbala S."/>
            <person name="Lee S."/>
            <person name="Denson S."/>
            <person name="Patil S."/>
            <person name="Macmil S."/>
            <person name="Qi S."/>
            <person name="Matskevitch T."/>
            <person name="Palculict T."/>
            <person name="Mathew T."/>
            <person name="Vee V."/>
            <person name="Velamala V."/>
            <person name="Korchina V."/>
            <person name="Cai W."/>
            <person name="Liu W."/>
            <person name="Dai W."/>
            <person name="Zou X."/>
            <person name="Zhu Y."/>
            <person name="Zhang Y."/>
            <person name="Wu Y.-Q."/>
            <person name="Xin Y."/>
            <person name="Nazarath L."/>
            <person name="Kovar C."/>
            <person name="Han Y."/>
            <person name="Muzny D."/>
            <person name="Gibbs R."/>
        </authorList>
    </citation>
    <scope>NUCLEOTIDE SEQUENCE [LARGE SCALE GENOMIC DNA]</scope>
    <source>
        <strain evidence="7">Jacobina</strain>
    </source>
</reference>
<evidence type="ECO:0000313" key="6">
    <source>
        <dbReference type="EnsemblMetazoa" id="LLOJ009178-PA"/>
    </source>
</evidence>
<dbReference type="KEGG" id="lll:129793592"/>
<evidence type="ECO:0000313" key="5">
    <source>
        <dbReference type="EMBL" id="MBC1177752.1"/>
    </source>
</evidence>
<dbReference type="GO" id="GO:0006888">
    <property type="term" value="P:endoplasmic reticulum to Golgi vesicle-mediated transport"/>
    <property type="evidence" value="ECO:0007669"/>
    <property type="project" value="InterPro"/>
</dbReference>
<dbReference type="GeneID" id="129793592"/>
<dbReference type="VEuPathDB" id="VectorBase:LLOJ009178"/>
<dbReference type="CDD" id="cd14854">
    <property type="entry name" value="TRAPPC2L"/>
    <property type="match status" value="1"/>
</dbReference>
<dbReference type="PANTHER" id="PTHR12403">
    <property type="entry name" value="TRAFFICKING PROTEIN PARTICLE COMPLEX SUBUNIT 2"/>
    <property type="match status" value="1"/>
</dbReference>
<keyword evidence="7" id="KW-1185">Reference proteome</keyword>
<dbReference type="SUPFAM" id="SSF64356">
    <property type="entry name" value="SNARE-like"/>
    <property type="match status" value="1"/>
</dbReference>
<dbReference type="Gene3D" id="3.30.450.70">
    <property type="match status" value="1"/>
</dbReference>